<name>B8RAZ9_9PAPI</name>
<reference evidence="1" key="1">
    <citation type="journal article" date="2009" name="J. Med. Virol.">
        <title>High-risk HPV types in lesions of the uterine cervix of female commercial sex workers in the Philippines.</title>
        <authorList>
            <person name="Miyashita M."/>
            <person name="Agdamag D.M."/>
            <person name="Sasagawa T."/>
            <person name="Matsushita K."/>
            <person name="Salud L.M."/>
            <person name="Salud C.O."/>
            <person name="Saikawa K."/>
            <person name="Leano P.S."/>
            <person name="Pagcaliwagan T."/>
            <person name="Acuna J."/>
            <person name="Ishizaki A."/>
            <person name="Kageyama S."/>
            <person name="Ichimura H."/>
        </authorList>
    </citation>
    <scope>NUCLEOTIDE SEQUENCE</scope>
    <source>
        <strain evidence="1">06JAN_PHL_MY211_e</strain>
    </source>
</reference>
<dbReference type="EMBL" id="EU911628">
    <property type="protein sequence ID" value="ACK56902.1"/>
    <property type="molecule type" value="Genomic_DNA"/>
</dbReference>
<protein>
    <submittedName>
        <fullName evidence="1">Truncated L1 capsid protein</fullName>
    </submittedName>
</protein>
<gene>
    <name evidence="1" type="primary">L1</name>
</gene>
<evidence type="ECO:0000313" key="1">
    <source>
        <dbReference type="EMBL" id="ACK56902.1"/>
    </source>
</evidence>
<proteinExistence type="predicted"/>
<accession>B8RAZ9</accession>
<sequence>CCYSCGCHTWYYMTVCGRTQSRLLLHILGQGQTIHETCGGI</sequence>
<organism evidence="1">
    <name type="scientific">Human papillomavirus</name>
    <dbReference type="NCBI Taxonomy" id="10566"/>
    <lineage>
        <taxon>Viruses</taxon>
        <taxon>Monodnaviria</taxon>
        <taxon>Shotokuvirae</taxon>
        <taxon>Cossaviricota</taxon>
        <taxon>Papovaviricetes</taxon>
        <taxon>Zurhausenvirales</taxon>
        <taxon>Papillomaviridae</taxon>
    </lineage>
</organism>
<feature type="non-terminal residue" evidence="1">
    <location>
        <position position="1"/>
    </location>
</feature>